<dbReference type="InterPro" id="IPR003645">
    <property type="entry name" value="Fol_N"/>
</dbReference>
<dbReference type="InterPro" id="IPR008197">
    <property type="entry name" value="WAP_dom"/>
</dbReference>
<gene>
    <name evidence="3" type="ORF">FJT64_016864</name>
</gene>
<feature type="domain" description="WAP" evidence="2">
    <location>
        <begin position="28"/>
        <end position="73"/>
    </location>
</feature>
<dbReference type="Proteomes" id="UP000440578">
    <property type="component" value="Unassembled WGS sequence"/>
</dbReference>
<evidence type="ECO:0000313" key="4">
    <source>
        <dbReference type="Proteomes" id="UP000440578"/>
    </source>
</evidence>
<dbReference type="Pfam" id="PF00095">
    <property type="entry name" value="WAP"/>
    <property type="match status" value="1"/>
</dbReference>
<accession>A0A6A4X889</accession>
<protein>
    <recommendedName>
        <fullName evidence="2">WAP domain-containing protein</fullName>
    </recommendedName>
</protein>
<evidence type="ECO:0000313" key="3">
    <source>
        <dbReference type="EMBL" id="KAF0312380.1"/>
    </source>
</evidence>
<keyword evidence="1" id="KW-0732">Signal</keyword>
<keyword evidence="4" id="KW-1185">Reference proteome</keyword>
<dbReference type="GO" id="GO:0030414">
    <property type="term" value="F:peptidase inhibitor activity"/>
    <property type="evidence" value="ECO:0007669"/>
    <property type="project" value="InterPro"/>
</dbReference>
<reference evidence="3 4" key="1">
    <citation type="submission" date="2019-07" db="EMBL/GenBank/DDBJ databases">
        <title>Draft genome assembly of a fouling barnacle, Amphibalanus amphitrite (Darwin, 1854): The first reference genome for Thecostraca.</title>
        <authorList>
            <person name="Kim W."/>
        </authorList>
    </citation>
    <scope>NUCLEOTIDE SEQUENCE [LARGE SCALE GENOMIC DNA]</scope>
    <source>
        <strain evidence="3">SNU_AA5</strain>
        <tissue evidence="3">Soma without cirri and trophi</tissue>
    </source>
</reference>
<dbReference type="Gene3D" id="4.10.75.10">
    <property type="entry name" value="Elafin-like"/>
    <property type="match status" value="1"/>
</dbReference>
<sequence>MAGVRAAMVVVVAMAALAAGSGIPPPPPPQYNGVCPVPDGPTTCDVLCYSDKDCSYGQQCCQFGCSRRCLPVCQYPCGPNQQCRLVGNQAQCVTIDPCANHPCPYGKKCIIGYGGRPRCV</sequence>
<dbReference type="GO" id="GO:0005576">
    <property type="term" value="C:extracellular region"/>
    <property type="evidence" value="ECO:0007669"/>
    <property type="project" value="InterPro"/>
</dbReference>
<comment type="caution">
    <text evidence="3">The sequence shown here is derived from an EMBL/GenBank/DDBJ whole genome shotgun (WGS) entry which is preliminary data.</text>
</comment>
<feature type="chain" id="PRO_5025401032" description="WAP domain-containing protein" evidence="1">
    <location>
        <begin position="23"/>
        <end position="120"/>
    </location>
</feature>
<dbReference type="PROSITE" id="PS51390">
    <property type="entry name" value="WAP"/>
    <property type="match status" value="1"/>
</dbReference>
<evidence type="ECO:0000259" key="2">
    <source>
        <dbReference type="PROSITE" id="PS51390"/>
    </source>
</evidence>
<dbReference type="EMBL" id="VIIS01000174">
    <property type="protein sequence ID" value="KAF0312380.1"/>
    <property type="molecule type" value="Genomic_DNA"/>
</dbReference>
<dbReference type="InterPro" id="IPR036645">
    <property type="entry name" value="Elafin-like_sf"/>
</dbReference>
<organism evidence="3 4">
    <name type="scientific">Amphibalanus amphitrite</name>
    <name type="common">Striped barnacle</name>
    <name type="synonym">Balanus amphitrite</name>
    <dbReference type="NCBI Taxonomy" id="1232801"/>
    <lineage>
        <taxon>Eukaryota</taxon>
        <taxon>Metazoa</taxon>
        <taxon>Ecdysozoa</taxon>
        <taxon>Arthropoda</taxon>
        <taxon>Crustacea</taxon>
        <taxon>Multicrustacea</taxon>
        <taxon>Cirripedia</taxon>
        <taxon>Thoracica</taxon>
        <taxon>Thoracicalcarea</taxon>
        <taxon>Balanomorpha</taxon>
        <taxon>Balanoidea</taxon>
        <taxon>Balanidae</taxon>
        <taxon>Amphibalaninae</taxon>
        <taxon>Amphibalanus</taxon>
    </lineage>
</organism>
<dbReference type="SUPFAM" id="SSF57256">
    <property type="entry name" value="Elafin-like"/>
    <property type="match status" value="1"/>
</dbReference>
<proteinExistence type="predicted"/>
<feature type="signal peptide" evidence="1">
    <location>
        <begin position="1"/>
        <end position="22"/>
    </location>
</feature>
<name>A0A6A4X889_AMPAM</name>
<evidence type="ECO:0000256" key="1">
    <source>
        <dbReference type="SAM" id="SignalP"/>
    </source>
</evidence>
<dbReference type="SMART" id="SM00274">
    <property type="entry name" value="FOLN"/>
    <property type="match status" value="1"/>
</dbReference>
<dbReference type="AlphaFoldDB" id="A0A6A4X889"/>